<dbReference type="SUPFAM" id="SSF55874">
    <property type="entry name" value="ATPase domain of HSP90 chaperone/DNA topoisomerase II/histidine kinase"/>
    <property type="match status" value="1"/>
</dbReference>
<evidence type="ECO:0000256" key="5">
    <source>
        <dbReference type="ARBA" id="ARBA00022679"/>
    </source>
</evidence>
<evidence type="ECO:0000256" key="4">
    <source>
        <dbReference type="ARBA" id="ARBA00022553"/>
    </source>
</evidence>
<keyword evidence="5" id="KW-0808">Transferase</keyword>
<comment type="catalytic activity">
    <reaction evidence="1">
        <text>ATP + protein L-histidine = ADP + protein N-phospho-L-histidine.</text>
        <dbReference type="EC" id="2.7.13.3"/>
    </reaction>
</comment>
<dbReference type="Pfam" id="PF02518">
    <property type="entry name" value="HATPase_c"/>
    <property type="match status" value="1"/>
</dbReference>
<dbReference type="PRINTS" id="PR00344">
    <property type="entry name" value="BCTRLSENSOR"/>
</dbReference>
<dbReference type="Gene3D" id="3.40.50.1780">
    <property type="match status" value="1"/>
</dbReference>
<dbReference type="PROSITE" id="PS51656">
    <property type="entry name" value="4FE4S"/>
    <property type="match status" value="1"/>
</dbReference>
<protein>
    <recommendedName>
        <fullName evidence="2">histidine kinase</fullName>
        <ecNumber evidence="2">2.7.13.3</ecNumber>
    </recommendedName>
</protein>
<dbReference type="InterPro" id="IPR003594">
    <property type="entry name" value="HATPase_dom"/>
</dbReference>
<keyword evidence="12" id="KW-0411">Iron-sulfur</keyword>
<dbReference type="PROSITE" id="PS50109">
    <property type="entry name" value="HIS_KIN"/>
    <property type="match status" value="1"/>
</dbReference>
<dbReference type="Gene3D" id="3.30.565.10">
    <property type="entry name" value="Histidine kinase-like ATPase, C-terminal domain"/>
    <property type="match status" value="1"/>
</dbReference>
<dbReference type="GO" id="GO:0005524">
    <property type="term" value="F:ATP binding"/>
    <property type="evidence" value="ECO:0007669"/>
    <property type="project" value="UniProtKB-KW"/>
</dbReference>
<dbReference type="EC" id="2.7.13.3" evidence="2"/>
<evidence type="ECO:0000256" key="1">
    <source>
        <dbReference type="ARBA" id="ARBA00000085"/>
    </source>
</evidence>
<evidence type="ECO:0000256" key="7">
    <source>
        <dbReference type="ARBA" id="ARBA00022741"/>
    </source>
</evidence>
<organism evidence="16 17">
    <name type="scientific">Caldithrix abyssi DSM 13497</name>
    <dbReference type="NCBI Taxonomy" id="880073"/>
    <lineage>
        <taxon>Bacteria</taxon>
        <taxon>Pseudomonadati</taxon>
        <taxon>Calditrichota</taxon>
        <taxon>Calditrichia</taxon>
        <taxon>Calditrichales</taxon>
        <taxon>Calditrichaceae</taxon>
        <taxon>Caldithrix</taxon>
    </lineage>
</organism>
<evidence type="ECO:0000313" key="17">
    <source>
        <dbReference type="Proteomes" id="UP000183868"/>
    </source>
</evidence>
<sequence>MGTTMELIYTEKERCRVCYTCVRDCPAKAIRIRNGQAEVITERCIGCGNCVKVCRQQAKQVYNSIPETLKLLESKKNTAAILAPSFPGEFVDYDPEQVVSMVRALGFKYVNEVAFGADLVAAQYRQLIKQNGQKSYIATTCPALVTYVKKYHPALVPYLAPIVSPMVATARALRKKYGPDLTIVFIGPCFAKKAEAQWEETGHDIDGVLTFAELRRLFELKKINGQNLPPSDFDPPYPDLGMIFPVTRGLVQTSRLSDDIIAGEVIATDGKMNFVHAIKEYEKGELQTRLLEVLCCTGCIMGPGFSQENPYFLRRTAVSKYASNRLQINRQRMSEAEWQEYSSLNLSISFEPENLDDPLPTREEIESVLRRMGKEKPEDELDCGACGYETCREHAVAILKGLAESEMCLPYTIDRLKSSLQELNLSHEQLASTRQALINAEKLASMGQLSAGIAHEINNPLGVILLYGKTMLEDCPPDSEEYQDLQMIVEQAERCKNIVSGLLNFARKNKVNLKPTNVRDLIDRCLKTIIKPDNIQIEVEHRLKTEIVEVDADQIIQVLTNLINNAIEAMPQGGAIRIQTLDHQNEWQIIVEDNGCGIPDHILPKIFEPLFTTKKEGKGTGLGLAVTYGIIKMHHGKIDVWSNADPQKGPTGTRFTITLPKQGAWQTILNSDKH</sequence>
<keyword evidence="11" id="KW-0902">Two-component regulatory system</keyword>
<keyword evidence="7" id="KW-0547">Nucleotide-binding</keyword>
<dbReference type="PROSITE" id="PS51379">
    <property type="entry name" value="4FE4S_FER_2"/>
    <property type="match status" value="2"/>
</dbReference>
<dbReference type="KEGG" id="caby:Cabys_3679"/>
<keyword evidence="4" id="KW-0597">Phosphoprotein</keyword>
<keyword evidence="10" id="KW-0408">Iron</keyword>
<dbReference type="InterPro" id="IPR003661">
    <property type="entry name" value="HisK_dim/P_dom"/>
</dbReference>
<evidence type="ECO:0000256" key="2">
    <source>
        <dbReference type="ARBA" id="ARBA00012438"/>
    </source>
</evidence>
<dbReference type="SUPFAM" id="SSF47384">
    <property type="entry name" value="Homodimeric domain of signal transducing histidine kinase"/>
    <property type="match status" value="1"/>
</dbReference>
<dbReference type="InterPro" id="IPR005467">
    <property type="entry name" value="His_kinase_dom"/>
</dbReference>
<dbReference type="InterPro" id="IPR017896">
    <property type="entry name" value="4Fe4S_Fe-S-bd"/>
</dbReference>
<name>A0A1J1CDV3_CALAY</name>
<keyword evidence="8" id="KW-0418">Kinase</keyword>
<accession>A0A1J1CDV3</accession>
<dbReference type="PANTHER" id="PTHR43065:SF10">
    <property type="entry name" value="PEROXIDE STRESS-ACTIVATED HISTIDINE KINASE MAK3"/>
    <property type="match status" value="1"/>
</dbReference>
<dbReference type="InterPro" id="IPR009016">
    <property type="entry name" value="Fe_hydrogenase"/>
</dbReference>
<evidence type="ECO:0000256" key="12">
    <source>
        <dbReference type="ARBA" id="ARBA00023014"/>
    </source>
</evidence>
<dbReference type="InterPro" id="IPR004358">
    <property type="entry name" value="Sig_transdc_His_kin-like_C"/>
</dbReference>
<dbReference type="SUPFAM" id="SSF53920">
    <property type="entry name" value="Fe-only hydrogenase"/>
    <property type="match status" value="1"/>
</dbReference>
<reference evidence="16 17" key="1">
    <citation type="submission" date="2016-11" db="EMBL/GenBank/DDBJ databases">
        <title>Genomic analysis of Caldithrix abyssi and proposal of a novel bacterial phylum Caldithrichaeota.</title>
        <authorList>
            <person name="Kublanov I."/>
            <person name="Sigalova O."/>
            <person name="Gavrilov S."/>
            <person name="Lebedinsky A."/>
            <person name="Ivanova N."/>
            <person name="Daum C."/>
            <person name="Reddy T."/>
            <person name="Klenk H.P."/>
            <person name="Goker M."/>
            <person name="Reva O."/>
            <person name="Miroshnichenko M."/>
            <person name="Kyprides N."/>
            <person name="Woyke T."/>
            <person name="Gelfand M."/>
        </authorList>
    </citation>
    <scope>NUCLEOTIDE SEQUENCE [LARGE SCALE GENOMIC DNA]</scope>
    <source>
        <strain evidence="16 17">LF13</strain>
    </source>
</reference>
<dbReference type="Pfam" id="PF00512">
    <property type="entry name" value="HisKA"/>
    <property type="match status" value="1"/>
</dbReference>
<dbReference type="Pfam" id="PF04060">
    <property type="entry name" value="FeS"/>
    <property type="match status" value="1"/>
</dbReference>
<keyword evidence="9" id="KW-0067">ATP-binding</keyword>
<dbReference type="GO" id="GO:0051539">
    <property type="term" value="F:4 iron, 4 sulfur cluster binding"/>
    <property type="evidence" value="ECO:0007669"/>
    <property type="project" value="UniProtKB-KW"/>
</dbReference>
<dbReference type="GO" id="GO:0046872">
    <property type="term" value="F:metal ion binding"/>
    <property type="evidence" value="ECO:0007669"/>
    <property type="project" value="UniProtKB-KW"/>
</dbReference>
<dbReference type="OrthoDB" id="1931120at2"/>
<evidence type="ECO:0000256" key="11">
    <source>
        <dbReference type="ARBA" id="ARBA00023012"/>
    </source>
</evidence>
<dbReference type="SMART" id="SM00387">
    <property type="entry name" value="HATPase_c"/>
    <property type="match status" value="1"/>
</dbReference>
<keyword evidence="3" id="KW-0004">4Fe-4S</keyword>
<dbReference type="InterPro" id="IPR036097">
    <property type="entry name" value="HisK_dim/P_sf"/>
</dbReference>
<evidence type="ECO:0000256" key="9">
    <source>
        <dbReference type="ARBA" id="ARBA00022840"/>
    </source>
</evidence>
<dbReference type="InterPro" id="IPR007202">
    <property type="entry name" value="4Fe-4S_dom"/>
</dbReference>
<proteinExistence type="predicted"/>
<dbReference type="Proteomes" id="UP000183868">
    <property type="component" value="Chromosome"/>
</dbReference>
<dbReference type="Pfam" id="PF02906">
    <property type="entry name" value="Fe_hyd_lg_C"/>
    <property type="match status" value="1"/>
</dbReference>
<evidence type="ECO:0000313" key="16">
    <source>
        <dbReference type="EMBL" id="APF20425.1"/>
    </source>
</evidence>
<dbReference type="SUPFAM" id="SSF54862">
    <property type="entry name" value="4Fe-4S ferredoxins"/>
    <property type="match status" value="1"/>
</dbReference>
<keyword evidence="6" id="KW-0479">Metal-binding</keyword>
<dbReference type="Gene3D" id="1.10.287.130">
    <property type="match status" value="1"/>
</dbReference>
<feature type="domain" description="4Fe-4S ferredoxin-type" evidence="14">
    <location>
        <begin position="6"/>
        <end position="34"/>
    </location>
</feature>
<dbReference type="Pfam" id="PF13237">
    <property type="entry name" value="Fer4_10"/>
    <property type="match status" value="1"/>
</dbReference>
<dbReference type="EMBL" id="CP018099">
    <property type="protein sequence ID" value="APF20425.1"/>
    <property type="molecule type" value="Genomic_DNA"/>
</dbReference>
<evidence type="ECO:0000256" key="6">
    <source>
        <dbReference type="ARBA" id="ARBA00022723"/>
    </source>
</evidence>
<evidence type="ECO:0000256" key="3">
    <source>
        <dbReference type="ARBA" id="ARBA00022485"/>
    </source>
</evidence>
<feature type="domain" description="Histidine kinase" evidence="13">
    <location>
        <begin position="452"/>
        <end position="663"/>
    </location>
</feature>
<evidence type="ECO:0000256" key="8">
    <source>
        <dbReference type="ARBA" id="ARBA00022777"/>
    </source>
</evidence>
<dbReference type="AlphaFoldDB" id="A0A1J1CDV3"/>
<dbReference type="RefSeq" id="WP_150109259.1">
    <property type="nucleotide sequence ID" value="NZ_CP018099.1"/>
</dbReference>
<feature type="domain" description="4Fe-4S" evidence="15">
    <location>
        <begin position="364"/>
        <end position="425"/>
    </location>
</feature>
<gene>
    <name evidence="16" type="ORF">Cabys_3679</name>
</gene>
<dbReference type="InterPro" id="IPR036890">
    <property type="entry name" value="HATPase_C_sf"/>
</dbReference>
<evidence type="ECO:0000259" key="15">
    <source>
        <dbReference type="PROSITE" id="PS51656"/>
    </source>
</evidence>
<dbReference type="InterPro" id="IPR004108">
    <property type="entry name" value="Fe_hydrogenase_lsu_C"/>
</dbReference>
<evidence type="ECO:0000259" key="14">
    <source>
        <dbReference type="PROSITE" id="PS51379"/>
    </source>
</evidence>
<evidence type="ECO:0000259" key="13">
    <source>
        <dbReference type="PROSITE" id="PS50109"/>
    </source>
</evidence>
<feature type="domain" description="4Fe-4S ferredoxin-type" evidence="14">
    <location>
        <begin position="35"/>
        <end position="64"/>
    </location>
</feature>
<dbReference type="Gene3D" id="1.10.15.40">
    <property type="entry name" value="Electron transport complex subunit B, putative Fe-S cluster"/>
    <property type="match status" value="1"/>
</dbReference>
<dbReference type="PANTHER" id="PTHR43065">
    <property type="entry name" value="SENSOR HISTIDINE KINASE"/>
    <property type="match status" value="1"/>
</dbReference>
<dbReference type="GO" id="GO:0000155">
    <property type="term" value="F:phosphorelay sensor kinase activity"/>
    <property type="evidence" value="ECO:0007669"/>
    <property type="project" value="InterPro"/>
</dbReference>
<dbReference type="CDD" id="cd00082">
    <property type="entry name" value="HisKA"/>
    <property type="match status" value="1"/>
</dbReference>
<evidence type="ECO:0000256" key="10">
    <source>
        <dbReference type="ARBA" id="ARBA00023004"/>
    </source>
</evidence>
<dbReference type="SMART" id="SM00388">
    <property type="entry name" value="HisKA"/>
    <property type="match status" value="1"/>
</dbReference>
<dbReference type="Gene3D" id="3.30.70.20">
    <property type="match status" value="1"/>
</dbReference>